<evidence type="ECO:0000313" key="3">
    <source>
        <dbReference type="EMBL" id="CAK7920975.1"/>
    </source>
</evidence>
<keyword evidence="1" id="KW-0479">Metal-binding</keyword>
<reference evidence="3 4" key="1">
    <citation type="submission" date="2024-01" db="EMBL/GenBank/DDBJ databases">
        <authorList>
            <consortium name="Genoscope - CEA"/>
            <person name="William W."/>
        </authorList>
    </citation>
    <scope>NUCLEOTIDE SEQUENCE [LARGE SCALE GENOMIC DNA]</scope>
    <source>
        <strain evidence="3 4">29B2s-10</strain>
    </source>
</reference>
<evidence type="ECO:0000313" key="4">
    <source>
        <dbReference type="Proteomes" id="UP001497600"/>
    </source>
</evidence>
<keyword evidence="1" id="KW-0863">Zinc-finger</keyword>
<evidence type="ECO:0000256" key="1">
    <source>
        <dbReference type="PROSITE-ProRule" id="PRU00175"/>
    </source>
</evidence>
<keyword evidence="4" id="KW-1185">Reference proteome</keyword>
<dbReference type="InterPro" id="IPR001841">
    <property type="entry name" value="Znf_RING"/>
</dbReference>
<dbReference type="Proteomes" id="UP001497600">
    <property type="component" value="Chromosome H"/>
</dbReference>
<keyword evidence="1" id="KW-0862">Zinc</keyword>
<sequence length="654" mass="73766">MTSLKTPELGNSSFFTRSLSSANSTPRLRKKPRKLTFDTCAICEESLSILLDNEVRVELTCGDICHLNCLHLITPKNEDIKSVCPTCRKYTSCLEPDVRERFSQERLNNYSPVAYHTPEYSDLEIGLDSFSPYTPLLPNIMIKSDVLTRPNVELEFNTNDKGEDVMDCILKVESPTLFNSAAPMIDIELTRRIQENLAIILEPTIPNFSCSKTVIFDYLEVNLNGENYGKSRCFLSKSSLVVLALDDMVICQLAVDDICTLSQEEERSLVLNLLRSDLPEFELIGAWEILAKWKFYLEKLCQTEPDDILVPITQITSNAWDLLSEEIQKEKPISTDDQVNTTIPHSPLSVNLIICITVVNTSDMDDTLYRTSLVQILKEARASLRPNDKLGLICTGVDSEGKSSRSGTYTGCADASWDGWDIIINELTVFPNEINSNKIFTNNVQQLEIALNKCNKLLSFMTLDNQYGRVLFVNTCTLAEDSLITEAQVVTTLSKMCEKVSIDLASIKGNDTIAKRIVGKVAQGDFDSERGQFKKHIGGLYSHSFDSIVSFADELPEFFNKYYHNVYIPTISIEFSDNFKHLEIDNGHSLENVAKFEIQVHDIIPSFSVCFPFRFGINGNDLMYDCRWLNNKVSVANVIPNPREIVDTSHQEVT</sequence>
<dbReference type="EMBL" id="OZ004260">
    <property type="protein sequence ID" value="CAK7920975.1"/>
    <property type="molecule type" value="Genomic_DNA"/>
</dbReference>
<accession>A0ABP0EK19</accession>
<name>A0ABP0EK19_9ASCO</name>
<protein>
    <recommendedName>
        <fullName evidence="2">RING-type domain-containing protein</fullName>
    </recommendedName>
</protein>
<organism evidence="3 4">
    <name type="scientific">[Candida] anglica</name>
    <dbReference type="NCBI Taxonomy" id="148631"/>
    <lineage>
        <taxon>Eukaryota</taxon>
        <taxon>Fungi</taxon>
        <taxon>Dikarya</taxon>
        <taxon>Ascomycota</taxon>
        <taxon>Saccharomycotina</taxon>
        <taxon>Pichiomycetes</taxon>
        <taxon>Debaryomycetaceae</taxon>
        <taxon>Kurtzmaniella</taxon>
    </lineage>
</organism>
<dbReference type="PROSITE" id="PS50089">
    <property type="entry name" value="ZF_RING_2"/>
    <property type="match status" value="1"/>
</dbReference>
<proteinExistence type="predicted"/>
<feature type="domain" description="RING-type" evidence="2">
    <location>
        <begin position="40"/>
        <end position="88"/>
    </location>
</feature>
<gene>
    <name evidence="3" type="ORF">CAAN4_H08680</name>
</gene>
<dbReference type="Gene3D" id="3.30.40.10">
    <property type="entry name" value="Zinc/RING finger domain, C3HC4 (zinc finger)"/>
    <property type="match status" value="1"/>
</dbReference>
<dbReference type="SUPFAM" id="SSF57850">
    <property type="entry name" value="RING/U-box"/>
    <property type="match status" value="1"/>
</dbReference>
<evidence type="ECO:0000259" key="2">
    <source>
        <dbReference type="PROSITE" id="PS50089"/>
    </source>
</evidence>
<dbReference type="InterPro" id="IPR013083">
    <property type="entry name" value="Znf_RING/FYVE/PHD"/>
</dbReference>